<organism evidence="2 3">
    <name type="scientific">Fundicoccus ignavus</name>
    <dbReference type="NCBI Taxonomy" id="2664442"/>
    <lineage>
        <taxon>Bacteria</taxon>
        <taxon>Bacillati</taxon>
        <taxon>Bacillota</taxon>
        <taxon>Bacilli</taxon>
        <taxon>Lactobacillales</taxon>
        <taxon>Aerococcaceae</taxon>
        <taxon>Fundicoccus</taxon>
    </lineage>
</organism>
<protein>
    <recommendedName>
        <fullName evidence="1">CpXC domain-containing protein</fullName>
    </recommendedName>
</protein>
<evidence type="ECO:0000259" key="1">
    <source>
        <dbReference type="Pfam" id="PF14353"/>
    </source>
</evidence>
<keyword evidence="3" id="KW-1185">Reference proteome</keyword>
<dbReference type="RefSeq" id="WP_153863899.1">
    <property type="nucleotide sequence ID" value="NZ_WJQS01000009.1"/>
</dbReference>
<dbReference type="Proteomes" id="UP000430975">
    <property type="component" value="Unassembled WGS sequence"/>
</dbReference>
<dbReference type="AlphaFoldDB" id="A0A6I2GEA6"/>
<reference evidence="2 3" key="1">
    <citation type="submission" date="2019-11" db="EMBL/GenBank/DDBJ databases">
        <title>Characterisation of Fundicoccus ignavus gen. nov. sp. nov., a novel genus of the family Aerococcaceae isolated from bulk tank milk.</title>
        <authorList>
            <person name="Siebert A."/>
            <person name="Huptas C."/>
            <person name="Wenning M."/>
            <person name="Scherer S."/>
            <person name="Doll E.V."/>
        </authorList>
    </citation>
    <scope>NUCLEOTIDE SEQUENCE [LARGE SCALE GENOMIC DNA]</scope>
    <source>
        <strain evidence="2 3">WS4759</strain>
    </source>
</reference>
<dbReference type="InterPro" id="IPR025682">
    <property type="entry name" value="CpXC_dom"/>
</dbReference>
<sequence>MTQTVTLACPICQAKASREIHTAVNTRLHPELKGQLLAGSLLNFECDTCGAKRHLETEMLYHDPDQHLLFYLAPNFKEKREEIITRLEAIRAQLPVSLDDYHLRIVNQQADLIEKIQIFDEQLDDQAVELVKILTDGLFAKEKPDAFVKARYFYLHNDERKVLYITESEQLFVDFHESLLTFVKDKFAKALSNQYLGQYIVVNQAWALNIAEKKTNSSKADEPSDNNQ</sequence>
<gene>
    <name evidence="2" type="ORF">GIY09_10020</name>
</gene>
<evidence type="ECO:0000313" key="2">
    <source>
        <dbReference type="EMBL" id="MRI86180.1"/>
    </source>
</evidence>
<evidence type="ECO:0000313" key="3">
    <source>
        <dbReference type="Proteomes" id="UP000430975"/>
    </source>
</evidence>
<comment type="caution">
    <text evidence="2">The sequence shown here is derived from an EMBL/GenBank/DDBJ whole genome shotgun (WGS) entry which is preliminary data.</text>
</comment>
<feature type="domain" description="CpXC" evidence="1">
    <location>
        <begin position="7"/>
        <end position="132"/>
    </location>
</feature>
<name>A0A6I2GEA6_9LACT</name>
<proteinExistence type="predicted"/>
<dbReference type="EMBL" id="WJQS01000009">
    <property type="protein sequence ID" value="MRI86180.1"/>
    <property type="molecule type" value="Genomic_DNA"/>
</dbReference>
<accession>A0A6I2GEA6</accession>
<dbReference type="Pfam" id="PF14353">
    <property type="entry name" value="CpXC"/>
    <property type="match status" value="1"/>
</dbReference>